<sequence>MERRLSVLEAIEFAAESWKSIGGEIIRSCCVENYAEIEDHEQIHEEQEDLIEAEAESAEVESDEDQAPVSA</sequence>
<dbReference type="VEuPathDB" id="FungiDB:HpaG813675"/>
<dbReference type="AlphaFoldDB" id="M4C3K7"/>
<feature type="region of interest" description="Disordered" evidence="1">
    <location>
        <begin position="46"/>
        <end position="71"/>
    </location>
</feature>
<proteinExistence type="predicted"/>
<dbReference type="EnsemblProtists" id="HpaT813675">
    <property type="protein sequence ID" value="HpaP813675"/>
    <property type="gene ID" value="HpaG813675"/>
</dbReference>
<name>M4C3K7_HYAAE</name>
<reference evidence="2" key="2">
    <citation type="submission" date="2015-06" db="UniProtKB">
        <authorList>
            <consortium name="EnsemblProtists"/>
        </authorList>
    </citation>
    <scope>IDENTIFICATION</scope>
    <source>
        <strain evidence="2">Emoy2</strain>
    </source>
</reference>
<evidence type="ECO:0000313" key="3">
    <source>
        <dbReference type="Proteomes" id="UP000011713"/>
    </source>
</evidence>
<reference evidence="3" key="1">
    <citation type="journal article" date="2010" name="Science">
        <title>Signatures of adaptation to obligate biotrophy in the Hyaloperonospora arabidopsidis genome.</title>
        <authorList>
            <person name="Baxter L."/>
            <person name="Tripathy S."/>
            <person name="Ishaque N."/>
            <person name="Boot N."/>
            <person name="Cabral A."/>
            <person name="Kemen E."/>
            <person name="Thines M."/>
            <person name="Ah-Fong A."/>
            <person name="Anderson R."/>
            <person name="Badejoko W."/>
            <person name="Bittner-Eddy P."/>
            <person name="Boore J.L."/>
            <person name="Chibucos M.C."/>
            <person name="Coates M."/>
            <person name="Dehal P."/>
            <person name="Delehaunty K."/>
            <person name="Dong S."/>
            <person name="Downton P."/>
            <person name="Dumas B."/>
            <person name="Fabro G."/>
            <person name="Fronick C."/>
            <person name="Fuerstenberg S.I."/>
            <person name="Fulton L."/>
            <person name="Gaulin E."/>
            <person name="Govers F."/>
            <person name="Hughes L."/>
            <person name="Humphray S."/>
            <person name="Jiang R.H."/>
            <person name="Judelson H."/>
            <person name="Kamoun S."/>
            <person name="Kyung K."/>
            <person name="Meijer H."/>
            <person name="Minx P."/>
            <person name="Morris P."/>
            <person name="Nelson J."/>
            <person name="Phuntumart V."/>
            <person name="Qutob D."/>
            <person name="Rehmany A."/>
            <person name="Rougon-Cardoso A."/>
            <person name="Ryden P."/>
            <person name="Torto-Alalibo T."/>
            <person name="Studholme D."/>
            <person name="Wang Y."/>
            <person name="Win J."/>
            <person name="Wood J."/>
            <person name="Clifton S.W."/>
            <person name="Rogers J."/>
            <person name="Van den Ackerveken G."/>
            <person name="Jones J.D."/>
            <person name="McDowell J.M."/>
            <person name="Beynon J."/>
            <person name="Tyler B.M."/>
        </authorList>
    </citation>
    <scope>NUCLEOTIDE SEQUENCE [LARGE SCALE GENOMIC DNA]</scope>
    <source>
        <strain evidence="3">Emoy2</strain>
    </source>
</reference>
<dbReference type="HOGENOM" id="CLU_2745464_0_0_1"/>
<evidence type="ECO:0000313" key="2">
    <source>
        <dbReference type="EnsemblProtists" id="HpaP813675"/>
    </source>
</evidence>
<evidence type="ECO:0000256" key="1">
    <source>
        <dbReference type="SAM" id="MobiDB-lite"/>
    </source>
</evidence>
<dbReference type="InParanoid" id="M4C3K7"/>
<dbReference type="Proteomes" id="UP000011713">
    <property type="component" value="Unassembled WGS sequence"/>
</dbReference>
<dbReference type="EMBL" id="ABWE02002709">
    <property type="status" value="NOT_ANNOTATED_CDS"/>
    <property type="molecule type" value="Genomic_DNA"/>
</dbReference>
<organism evidence="2 3">
    <name type="scientific">Hyaloperonospora arabidopsidis (strain Emoy2)</name>
    <name type="common">Downy mildew agent</name>
    <name type="synonym">Peronospora arabidopsidis</name>
    <dbReference type="NCBI Taxonomy" id="559515"/>
    <lineage>
        <taxon>Eukaryota</taxon>
        <taxon>Sar</taxon>
        <taxon>Stramenopiles</taxon>
        <taxon>Oomycota</taxon>
        <taxon>Peronosporomycetes</taxon>
        <taxon>Peronosporales</taxon>
        <taxon>Peronosporaceae</taxon>
        <taxon>Hyaloperonospora</taxon>
    </lineage>
</organism>
<accession>M4C3K7</accession>
<keyword evidence="3" id="KW-1185">Reference proteome</keyword>
<protein>
    <submittedName>
        <fullName evidence="2">Uncharacterized protein</fullName>
    </submittedName>
</protein>